<evidence type="ECO:0000256" key="1">
    <source>
        <dbReference type="SAM" id="SignalP"/>
    </source>
</evidence>
<feature type="signal peptide" evidence="1">
    <location>
        <begin position="1"/>
        <end position="24"/>
    </location>
</feature>
<dbReference type="Proteomes" id="UP001562425">
    <property type="component" value="Unassembled WGS sequence"/>
</dbReference>
<evidence type="ECO:0000313" key="3">
    <source>
        <dbReference type="Proteomes" id="UP001562425"/>
    </source>
</evidence>
<reference evidence="2 3" key="1">
    <citation type="submission" date="2024-05" db="EMBL/GenBank/DDBJ databases">
        <title>Culex pipiens pipiens assembly and annotation.</title>
        <authorList>
            <person name="Alout H."/>
            <person name="Durand T."/>
        </authorList>
    </citation>
    <scope>NUCLEOTIDE SEQUENCE [LARGE SCALE GENOMIC DNA]</scope>
    <source>
        <strain evidence="2">HA-2024</strain>
        <tissue evidence="2">Whole body</tissue>
    </source>
</reference>
<dbReference type="AlphaFoldDB" id="A0ABD1D3P9"/>
<comment type="caution">
    <text evidence="2">The sequence shown here is derived from an EMBL/GenBank/DDBJ whole genome shotgun (WGS) entry which is preliminary data.</text>
</comment>
<gene>
    <name evidence="2" type="ORF">pipiens_012098</name>
</gene>
<name>A0ABD1D3P9_CULPP</name>
<evidence type="ECO:0000313" key="2">
    <source>
        <dbReference type="EMBL" id="KAL1392958.1"/>
    </source>
</evidence>
<protein>
    <recommendedName>
        <fullName evidence="4">Secreted protein</fullName>
    </recommendedName>
</protein>
<keyword evidence="1" id="KW-0732">Signal</keyword>
<organism evidence="2 3">
    <name type="scientific">Culex pipiens pipiens</name>
    <name type="common">Northern house mosquito</name>
    <dbReference type="NCBI Taxonomy" id="38569"/>
    <lineage>
        <taxon>Eukaryota</taxon>
        <taxon>Metazoa</taxon>
        <taxon>Ecdysozoa</taxon>
        <taxon>Arthropoda</taxon>
        <taxon>Hexapoda</taxon>
        <taxon>Insecta</taxon>
        <taxon>Pterygota</taxon>
        <taxon>Neoptera</taxon>
        <taxon>Endopterygota</taxon>
        <taxon>Diptera</taxon>
        <taxon>Nematocera</taxon>
        <taxon>Culicoidea</taxon>
        <taxon>Culicidae</taxon>
        <taxon>Culicinae</taxon>
        <taxon>Culicini</taxon>
        <taxon>Culex</taxon>
        <taxon>Culex</taxon>
    </lineage>
</organism>
<proteinExistence type="predicted"/>
<feature type="chain" id="PRO_5044845788" description="Secreted protein" evidence="1">
    <location>
        <begin position="25"/>
        <end position="91"/>
    </location>
</feature>
<dbReference type="EMBL" id="JBEHCU010007698">
    <property type="protein sequence ID" value="KAL1392958.1"/>
    <property type="molecule type" value="Genomic_DNA"/>
</dbReference>
<accession>A0ABD1D3P9</accession>
<keyword evidence="3" id="KW-1185">Reference proteome</keyword>
<evidence type="ECO:0008006" key="4">
    <source>
        <dbReference type="Google" id="ProtNLM"/>
    </source>
</evidence>
<sequence length="91" mass="9761">MYEVPTTKMKFVLILACLLAVAYANDAAPAEDQSNKVSVDKELEKALVEAGVDPEVAHGWLKKIARKVGGFVQKAVPYVQKGLEIYGALGG</sequence>